<reference evidence="3 4" key="1">
    <citation type="submission" date="2016-01" db="EMBL/GenBank/DDBJ databases">
        <authorList>
            <person name="Oliw E.H."/>
        </authorList>
    </citation>
    <scope>NUCLEOTIDE SEQUENCE [LARGE SCALE GENOMIC DNA]</scope>
    <source>
        <strain evidence="3">LMG 27134</strain>
    </source>
</reference>
<dbReference type="InterPro" id="IPR007210">
    <property type="entry name" value="ABC_Gly_betaine_transp_sub-bd"/>
</dbReference>
<organism evidence="3 4">
    <name type="scientific">Caballeronia udeis</name>
    <dbReference type="NCBI Taxonomy" id="1232866"/>
    <lineage>
        <taxon>Bacteria</taxon>
        <taxon>Pseudomonadati</taxon>
        <taxon>Pseudomonadota</taxon>
        <taxon>Betaproteobacteria</taxon>
        <taxon>Burkholderiales</taxon>
        <taxon>Burkholderiaceae</taxon>
        <taxon>Caballeronia</taxon>
    </lineage>
</organism>
<feature type="signal peptide" evidence="1">
    <location>
        <begin position="1"/>
        <end position="28"/>
    </location>
</feature>
<evidence type="ECO:0000313" key="4">
    <source>
        <dbReference type="Proteomes" id="UP000054683"/>
    </source>
</evidence>
<evidence type="ECO:0000313" key="3">
    <source>
        <dbReference type="EMBL" id="SAL21146.1"/>
    </source>
</evidence>
<dbReference type="AlphaFoldDB" id="A0A158FMS7"/>
<gene>
    <name evidence="3" type="ORF">AWB69_01394</name>
</gene>
<dbReference type="SUPFAM" id="SSF53850">
    <property type="entry name" value="Periplasmic binding protein-like II"/>
    <property type="match status" value="1"/>
</dbReference>
<dbReference type="EMBL" id="FCOK02000006">
    <property type="protein sequence ID" value="SAL21146.1"/>
    <property type="molecule type" value="Genomic_DNA"/>
</dbReference>
<keyword evidence="1" id="KW-0732">Signal</keyword>
<sequence>MRAFVRAASALVALAVAIVGLTSASVVAATPTLPGDGKTIRYAQGDSLGGNYVAAQIVMKAMKALGYDVKVSTINTTLFFQAAAQGDSDLATDVNFPQREPGFRAVEKQTEVVGNGMIIGGGINGYIIDRKTALAYNITSLEQLKDPKIAGLFGSDGKAELISCDPGWSCGDVVDYQLDKFGLKQTVHAVRGKYEALMVDAVTRVKNGKPALFYAWSPSWATNAVVPGKDVVWLPTPADALPPNVPNKGTALVKGVEGCAGGADPCRMAMSSWNFNTVANREFIAANPAIKTLIEEVKFPVATWSQWEYAISKNGGSSTQITKLADDWLAGNKPQFEQWVAAASKVH</sequence>
<evidence type="ECO:0000259" key="2">
    <source>
        <dbReference type="Pfam" id="PF04069"/>
    </source>
</evidence>
<proteinExistence type="predicted"/>
<accession>A0A158FMS7</accession>
<name>A0A158FMS7_9BURK</name>
<feature type="domain" description="ABC-type glycine betaine transport system substrate-binding" evidence="2">
    <location>
        <begin position="48"/>
        <end position="330"/>
    </location>
</feature>
<dbReference type="Pfam" id="PF04069">
    <property type="entry name" value="OpuAC"/>
    <property type="match status" value="1"/>
</dbReference>
<dbReference type="Proteomes" id="UP000054683">
    <property type="component" value="Unassembled WGS sequence"/>
</dbReference>
<dbReference type="RefSeq" id="WP_062083733.1">
    <property type="nucleotide sequence ID" value="NZ_FCOK02000006.1"/>
</dbReference>
<dbReference type="OrthoDB" id="9787902at2"/>
<dbReference type="NCBIfam" id="NF008334">
    <property type="entry name" value="PRK11119.1"/>
    <property type="match status" value="1"/>
</dbReference>
<dbReference type="Gene3D" id="3.40.190.100">
    <property type="entry name" value="Glycine betaine-binding periplasmic protein, domain 2"/>
    <property type="match status" value="1"/>
</dbReference>
<protein>
    <submittedName>
        <fullName evidence="3">Glycine betaine transporter periplasmic subunit</fullName>
    </submittedName>
</protein>
<dbReference type="Gene3D" id="3.40.190.10">
    <property type="entry name" value="Periplasmic binding protein-like II"/>
    <property type="match status" value="1"/>
</dbReference>
<evidence type="ECO:0000256" key="1">
    <source>
        <dbReference type="SAM" id="SignalP"/>
    </source>
</evidence>
<dbReference type="GO" id="GO:0022857">
    <property type="term" value="F:transmembrane transporter activity"/>
    <property type="evidence" value="ECO:0007669"/>
    <property type="project" value="InterPro"/>
</dbReference>
<feature type="chain" id="PRO_5008501528" evidence="1">
    <location>
        <begin position="29"/>
        <end position="347"/>
    </location>
</feature>
<dbReference type="GO" id="GO:0043190">
    <property type="term" value="C:ATP-binding cassette (ABC) transporter complex"/>
    <property type="evidence" value="ECO:0007669"/>
    <property type="project" value="InterPro"/>
</dbReference>